<dbReference type="InterPro" id="IPR002734">
    <property type="entry name" value="RibDG_C"/>
</dbReference>
<keyword evidence="3" id="KW-1185">Reference proteome</keyword>
<dbReference type="InterPro" id="IPR050765">
    <property type="entry name" value="Riboflavin_Biosynth_HTPR"/>
</dbReference>
<evidence type="ECO:0000259" key="1">
    <source>
        <dbReference type="Pfam" id="PF01872"/>
    </source>
</evidence>
<dbReference type="GO" id="GO:0009231">
    <property type="term" value="P:riboflavin biosynthetic process"/>
    <property type="evidence" value="ECO:0007669"/>
    <property type="project" value="InterPro"/>
</dbReference>
<organism evidence="2 3">
    <name type="scientific">Solicola gregarius</name>
    <dbReference type="NCBI Taxonomy" id="2908642"/>
    <lineage>
        <taxon>Bacteria</taxon>
        <taxon>Bacillati</taxon>
        <taxon>Actinomycetota</taxon>
        <taxon>Actinomycetes</taxon>
        <taxon>Propionibacteriales</taxon>
        <taxon>Nocardioidaceae</taxon>
        <taxon>Solicola</taxon>
    </lineage>
</organism>
<gene>
    <name evidence="2" type="ORF">L0C25_11715</name>
</gene>
<evidence type="ECO:0000313" key="2">
    <source>
        <dbReference type="EMBL" id="UYM07702.1"/>
    </source>
</evidence>
<proteinExistence type="predicted"/>
<name>A0AA46TLV9_9ACTN</name>
<evidence type="ECO:0000313" key="3">
    <source>
        <dbReference type="Proteomes" id="UP001164390"/>
    </source>
</evidence>
<dbReference type="Proteomes" id="UP001164390">
    <property type="component" value="Chromosome"/>
</dbReference>
<dbReference type="KEGG" id="sgrg:L0C25_11715"/>
<dbReference type="PANTHER" id="PTHR38011">
    <property type="entry name" value="DIHYDROFOLATE REDUCTASE FAMILY PROTEIN (AFU_ORTHOLOGUE AFUA_8G06820)"/>
    <property type="match status" value="1"/>
</dbReference>
<dbReference type="RefSeq" id="WP_271636676.1">
    <property type="nucleotide sequence ID" value="NZ_CP094970.1"/>
</dbReference>
<feature type="domain" description="Bacterial bifunctional deaminase-reductase C-terminal" evidence="1">
    <location>
        <begin position="113"/>
        <end position="187"/>
    </location>
</feature>
<dbReference type="Pfam" id="PF01872">
    <property type="entry name" value="RibD_C"/>
    <property type="match status" value="1"/>
</dbReference>
<protein>
    <submittedName>
        <fullName evidence="2">Dihydrofolate reductase family protein</fullName>
    </submittedName>
</protein>
<dbReference type="Gene3D" id="3.40.430.10">
    <property type="entry name" value="Dihydrofolate Reductase, subunit A"/>
    <property type="match status" value="1"/>
</dbReference>
<accession>A0AA46TLV9</accession>
<dbReference type="InterPro" id="IPR024072">
    <property type="entry name" value="DHFR-like_dom_sf"/>
</dbReference>
<dbReference type="EMBL" id="CP094970">
    <property type="protein sequence ID" value="UYM07702.1"/>
    <property type="molecule type" value="Genomic_DNA"/>
</dbReference>
<dbReference type="GO" id="GO:0008703">
    <property type="term" value="F:5-amino-6-(5-phosphoribosylamino)uracil reductase activity"/>
    <property type="evidence" value="ECO:0007669"/>
    <property type="project" value="InterPro"/>
</dbReference>
<sequence length="197" mass="20825">MRKLTYYVASTIDGFVAGPEGGDPTGPGGFWTFGEDYLKHMVANYPETLPGPARSALGITDEATHFDTVIEGRASYEIGIDAGVPDAYPHLRHLVFSRTLSSVPAPAVELVASDPIECVRELKQQAGKDIWLIGGGTIAGALYPEIDELIIKLSPITTGTGIGLFGAQASFDPAAWKLADSTVLPGGAAFLTYARQN</sequence>
<reference evidence="2" key="1">
    <citation type="submission" date="2022-01" db="EMBL/GenBank/DDBJ databases">
        <title>Nocardioidaceae gen. sp. A5X3R13.</title>
        <authorList>
            <person name="Lopez Marin M.A."/>
            <person name="Uhlik O."/>
        </authorList>
    </citation>
    <scope>NUCLEOTIDE SEQUENCE</scope>
    <source>
        <strain evidence="2">A5X3R13</strain>
    </source>
</reference>
<dbReference type="PANTHER" id="PTHR38011:SF11">
    <property type="entry name" value="2,5-DIAMINO-6-RIBOSYLAMINO-4(3H)-PYRIMIDINONE 5'-PHOSPHATE REDUCTASE"/>
    <property type="match status" value="1"/>
</dbReference>
<dbReference type="AlphaFoldDB" id="A0AA46TLV9"/>
<dbReference type="SUPFAM" id="SSF53597">
    <property type="entry name" value="Dihydrofolate reductase-like"/>
    <property type="match status" value="1"/>
</dbReference>